<gene>
    <name evidence="1" type="ORF">NNJEOMEG_01019</name>
</gene>
<evidence type="ECO:0000313" key="2">
    <source>
        <dbReference type="Proteomes" id="UP000494245"/>
    </source>
</evidence>
<reference evidence="1 2" key="1">
    <citation type="submission" date="2020-04" db="EMBL/GenBank/DDBJ databases">
        <authorList>
            <consortium name="Desulfovibrio sp. FSS-1 genome sequencing consortium"/>
            <person name="Shimoshige H."/>
            <person name="Kobayashi H."/>
            <person name="Maekawa T."/>
        </authorList>
    </citation>
    <scope>NUCLEOTIDE SEQUENCE [LARGE SCALE GENOMIC DNA]</scope>
    <source>
        <strain evidence="1 2">SIID29052-01</strain>
    </source>
</reference>
<proteinExistence type="predicted"/>
<organism evidence="1 2">
    <name type="scientific">Fundidesulfovibrio magnetotacticus</name>
    <dbReference type="NCBI Taxonomy" id="2730080"/>
    <lineage>
        <taxon>Bacteria</taxon>
        <taxon>Pseudomonadati</taxon>
        <taxon>Thermodesulfobacteriota</taxon>
        <taxon>Desulfovibrionia</taxon>
        <taxon>Desulfovibrionales</taxon>
        <taxon>Desulfovibrionaceae</taxon>
        <taxon>Fundidesulfovibrio</taxon>
    </lineage>
</organism>
<dbReference type="Proteomes" id="UP000494245">
    <property type="component" value="Unassembled WGS sequence"/>
</dbReference>
<dbReference type="EMBL" id="BLTE01000003">
    <property type="protein sequence ID" value="GFK93188.1"/>
    <property type="molecule type" value="Genomic_DNA"/>
</dbReference>
<evidence type="ECO:0000313" key="1">
    <source>
        <dbReference type="EMBL" id="GFK93188.1"/>
    </source>
</evidence>
<keyword evidence="2" id="KW-1185">Reference proteome</keyword>
<sequence length="116" mass="12054">MALKLLDTLKQVLGAGTPAASAPAVGNLGEVALSACDLEDVDASLARRMRQGEILELRPRDGRATAWRGERAVGALPQVESERVLGLLSGGARLGCRVVLADPAGGVVRVRLSVLM</sequence>
<dbReference type="AlphaFoldDB" id="A0A6V8LS99"/>
<accession>A0A6V8LS99</accession>
<name>A0A6V8LS99_9BACT</name>
<protein>
    <submittedName>
        <fullName evidence="1">Uncharacterized protein</fullName>
    </submittedName>
</protein>
<reference evidence="1 2" key="2">
    <citation type="submission" date="2020-05" db="EMBL/GenBank/DDBJ databases">
        <title>Draft genome sequence of Desulfovibrio sp. strainFSS-1.</title>
        <authorList>
            <person name="Shimoshige H."/>
            <person name="Kobayashi H."/>
            <person name="Maekawa T."/>
        </authorList>
    </citation>
    <scope>NUCLEOTIDE SEQUENCE [LARGE SCALE GENOMIC DNA]</scope>
    <source>
        <strain evidence="1 2">SIID29052-01</strain>
    </source>
</reference>
<comment type="caution">
    <text evidence="1">The sequence shown here is derived from an EMBL/GenBank/DDBJ whole genome shotgun (WGS) entry which is preliminary data.</text>
</comment>